<dbReference type="SUPFAM" id="SSF55048">
    <property type="entry name" value="Probable ACP-binding domain of malonyl-CoA ACP transacylase"/>
    <property type="match status" value="1"/>
</dbReference>
<reference evidence="8" key="1">
    <citation type="submission" date="2019-08" db="EMBL/GenBank/DDBJ databases">
        <title>Complete Genome Sequence of the Polysaccharide-Degrading Rumen Bacterium Pseudobutyrivibrio xylanivorans MA3014.</title>
        <authorList>
            <person name="Palevich N."/>
            <person name="Maclean P.H."/>
            <person name="Kelly W.J."/>
            <person name="Leahy S.C."/>
            <person name="Rakonjac J."/>
            <person name="Attwood G.T."/>
        </authorList>
    </citation>
    <scope>NUCLEOTIDE SEQUENCE [LARGE SCALE GENOMIC DNA]</scope>
    <source>
        <strain evidence="8">MA3014</strain>
    </source>
</reference>
<dbReference type="Gene3D" id="3.40.366.10">
    <property type="entry name" value="Malonyl-Coenzyme A Acyl Carrier Protein, domain 2"/>
    <property type="match status" value="1"/>
</dbReference>
<accession>A0A5P6VUU0</accession>
<dbReference type="Gene3D" id="3.30.70.250">
    <property type="entry name" value="Malonyl-CoA ACP transacylase, ACP-binding"/>
    <property type="match status" value="1"/>
</dbReference>
<evidence type="ECO:0000256" key="3">
    <source>
        <dbReference type="ARBA" id="ARBA00048462"/>
    </source>
</evidence>
<dbReference type="InterPro" id="IPR001227">
    <property type="entry name" value="Ac_transferase_dom_sf"/>
</dbReference>
<dbReference type="NCBIfam" id="TIGR00128">
    <property type="entry name" value="fabD"/>
    <property type="match status" value="1"/>
</dbReference>
<feature type="active site" evidence="5">
    <location>
        <position position="194"/>
    </location>
</feature>
<dbReference type="PIRSF" id="PIRSF000446">
    <property type="entry name" value="Mct"/>
    <property type="match status" value="1"/>
</dbReference>
<dbReference type="SMART" id="SM00827">
    <property type="entry name" value="PKS_AT"/>
    <property type="match status" value="1"/>
</dbReference>
<evidence type="ECO:0000256" key="2">
    <source>
        <dbReference type="ARBA" id="ARBA00023315"/>
    </source>
</evidence>
<name>A0A5P6VUU0_PSEXY</name>
<dbReference type="Proteomes" id="UP000327030">
    <property type="component" value="Chromosome 1"/>
</dbReference>
<dbReference type="PANTHER" id="PTHR42681:SF1">
    <property type="entry name" value="MALONYL-COA-ACYL CARRIER PROTEIN TRANSACYLASE, MITOCHONDRIAL"/>
    <property type="match status" value="1"/>
</dbReference>
<keyword evidence="1 4" id="KW-0808">Transferase</keyword>
<dbReference type="Pfam" id="PF00698">
    <property type="entry name" value="Acyl_transf_1"/>
    <property type="match status" value="1"/>
</dbReference>
<sequence>MNAFLFPGQGSQEVGMGKAEYETIPEAKELLDKANEVLGYDLKDLMFNGPIEKLTDTQFAQPAIFTCSAMHLEKAKKEGITYDYVAGHSLGEYSALYAAGVISFEDGLKLVDKRGKAMAAQNGKGTMAAVLGFTEDELKPYMNDGVVMANLNSKTQIVISGTIDGIDKVEAALQNLIETEEVKFRRLTVSAAFHSPQMQEAEDAMKDIIVNTNFNEPNCNVVSNVTGKPTKDLEEIKDNLISQITGQVRWNDSILNLKDAGIDQYYEVGHGEVLKKMNKGITLRPKCQVI</sequence>
<evidence type="ECO:0000256" key="4">
    <source>
        <dbReference type="PIRNR" id="PIRNR000446"/>
    </source>
</evidence>
<protein>
    <recommendedName>
        <fullName evidence="4">Malonyl CoA-acyl carrier protein transacylase</fullName>
        <ecNumber evidence="4">2.3.1.39</ecNumber>
    </recommendedName>
</protein>
<dbReference type="InterPro" id="IPR014043">
    <property type="entry name" value="Acyl_transferase_dom"/>
</dbReference>
<dbReference type="RefSeq" id="WP_151625478.1">
    <property type="nucleotide sequence ID" value="NZ_CP043028.1"/>
</dbReference>
<evidence type="ECO:0000259" key="6">
    <source>
        <dbReference type="SMART" id="SM00827"/>
    </source>
</evidence>
<comment type="similarity">
    <text evidence="4">Belongs to the fabD family.</text>
</comment>
<feature type="active site" evidence="5">
    <location>
        <position position="89"/>
    </location>
</feature>
<dbReference type="GO" id="GO:0006633">
    <property type="term" value="P:fatty acid biosynthetic process"/>
    <property type="evidence" value="ECO:0007669"/>
    <property type="project" value="TreeGrafter"/>
</dbReference>
<gene>
    <name evidence="7" type="primary">fabD</name>
    <name evidence="7" type="ORF">FXF36_14970</name>
</gene>
<keyword evidence="2 4" id="KW-0012">Acyltransferase</keyword>
<dbReference type="PANTHER" id="PTHR42681">
    <property type="entry name" value="MALONYL-COA-ACYL CARRIER PROTEIN TRANSACYLASE, MITOCHONDRIAL"/>
    <property type="match status" value="1"/>
</dbReference>
<evidence type="ECO:0000313" key="7">
    <source>
        <dbReference type="EMBL" id="QFJ56092.1"/>
    </source>
</evidence>
<dbReference type="GO" id="GO:0005829">
    <property type="term" value="C:cytosol"/>
    <property type="evidence" value="ECO:0007669"/>
    <property type="project" value="TreeGrafter"/>
</dbReference>
<dbReference type="SUPFAM" id="SSF52151">
    <property type="entry name" value="FabD/lysophospholipase-like"/>
    <property type="match status" value="1"/>
</dbReference>
<evidence type="ECO:0000256" key="5">
    <source>
        <dbReference type="PIRSR" id="PIRSR000446-1"/>
    </source>
</evidence>
<dbReference type="InterPro" id="IPR004410">
    <property type="entry name" value="Malonyl_CoA-ACP_transAc_FabD"/>
</dbReference>
<dbReference type="InterPro" id="IPR024925">
    <property type="entry name" value="Malonyl_CoA-ACP_transAc"/>
</dbReference>
<dbReference type="GO" id="GO:0004314">
    <property type="term" value="F:[acyl-carrier-protein] S-malonyltransferase activity"/>
    <property type="evidence" value="ECO:0007669"/>
    <property type="project" value="UniProtKB-EC"/>
</dbReference>
<comment type="catalytic activity">
    <reaction evidence="3 4">
        <text>holo-[ACP] + malonyl-CoA = malonyl-[ACP] + CoA</text>
        <dbReference type="Rhea" id="RHEA:41792"/>
        <dbReference type="Rhea" id="RHEA-COMP:9623"/>
        <dbReference type="Rhea" id="RHEA-COMP:9685"/>
        <dbReference type="ChEBI" id="CHEBI:57287"/>
        <dbReference type="ChEBI" id="CHEBI:57384"/>
        <dbReference type="ChEBI" id="CHEBI:64479"/>
        <dbReference type="ChEBI" id="CHEBI:78449"/>
        <dbReference type="EC" id="2.3.1.39"/>
    </reaction>
</comment>
<evidence type="ECO:0000256" key="1">
    <source>
        <dbReference type="ARBA" id="ARBA00022679"/>
    </source>
</evidence>
<dbReference type="EMBL" id="CP043028">
    <property type="protein sequence ID" value="QFJ56092.1"/>
    <property type="molecule type" value="Genomic_DNA"/>
</dbReference>
<evidence type="ECO:0000313" key="8">
    <source>
        <dbReference type="Proteomes" id="UP000327030"/>
    </source>
</evidence>
<dbReference type="KEGG" id="pxv:FXF36_14970"/>
<dbReference type="InterPro" id="IPR016035">
    <property type="entry name" value="Acyl_Trfase/lysoPLipase"/>
</dbReference>
<dbReference type="OrthoDB" id="9805460at2"/>
<feature type="domain" description="Malonyl-CoA:ACP transacylase (MAT)" evidence="6">
    <location>
        <begin position="5"/>
        <end position="287"/>
    </location>
</feature>
<dbReference type="EC" id="2.3.1.39" evidence="4"/>
<dbReference type="AlphaFoldDB" id="A0A5P6VUU0"/>
<dbReference type="InterPro" id="IPR016036">
    <property type="entry name" value="Malonyl_transacylase_ACP-bd"/>
</dbReference>
<organism evidence="7 8">
    <name type="scientific">Pseudobutyrivibrio xylanivorans</name>
    <dbReference type="NCBI Taxonomy" id="185007"/>
    <lineage>
        <taxon>Bacteria</taxon>
        <taxon>Bacillati</taxon>
        <taxon>Bacillota</taxon>
        <taxon>Clostridia</taxon>
        <taxon>Lachnospirales</taxon>
        <taxon>Lachnospiraceae</taxon>
        <taxon>Pseudobutyrivibrio</taxon>
    </lineage>
</organism>
<dbReference type="InterPro" id="IPR050858">
    <property type="entry name" value="Mal-CoA-ACP_Trans/PKS_FabD"/>
</dbReference>
<proteinExistence type="inferred from homology"/>